<dbReference type="EMBL" id="JACHMD010000001">
    <property type="protein sequence ID" value="MBB4666837.1"/>
    <property type="molecule type" value="Genomic_DNA"/>
</dbReference>
<keyword evidence="2" id="KW-1185">Reference proteome</keyword>
<gene>
    <name evidence="1" type="ORF">BKA24_001546</name>
</gene>
<name>A0A7W7BQ94_9MICO</name>
<evidence type="ECO:0000313" key="2">
    <source>
        <dbReference type="Proteomes" id="UP000573729"/>
    </source>
</evidence>
<dbReference type="Proteomes" id="UP000573729">
    <property type="component" value="Unassembled WGS sequence"/>
</dbReference>
<organism evidence="1 2">
    <name type="scientific">Microbacterium marinum</name>
    <dbReference type="NCBI Taxonomy" id="421115"/>
    <lineage>
        <taxon>Bacteria</taxon>
        <taxon>Bacillati</taxon>
        <taxon>Actinomycetota</taxon>
        <taxon>Actinomycetes</taxon>
        <taxon>Micrococcales</taxon>
        <taxon>Microbacteriaceae</taxon>
        <taxon>Microbacterium</taxon>
    </lineage>
</organism>
<dbReference type="AlphaFoldDB" id="A0A7W7BQ94"/>
<protein>
    <submittedName>
        <fullName evidence="1">Uncharacterized protein</fullName>
    </submittedName>
</protein>
<reference evidence="1 2" key="1">
    <citation type="submission" date="2020-08" db="EMBL/GenBank/DDBJ databases">
        <title>Sequencing the genomes of 1000 actinobacteria strains.</title>
        <authorList>
            <person name="Klenk H.-P."/>
        </authorList>
    </citation>
    <scope>NUCLEOTIDE SEQUENCE [LARGE SCALE GENOMIC DNA]</scope>
    <source>
        <strain evidence="1 2">DSM 24947</strain>
    </source>
</reference>
<accession>A0A7W7BQ94</accession>
<dbReference type="RefSeq" id="WP_281385741.1">
    <property type="nucleotide sequence ID" value="NZ_JACHMD010000001.1"/>
</dbReference>
<proteinExistence type="predicted"/>
<comment type="caution">
    <text evidence="1">The sequence shown here is derived from an EMBL/GenBank/DDBJ whole genome shotgun (WGS) entry which is preliminary data.</text>
</comment>
<evidence type="ECO:0000313" key="1">
    <source>
        <dbReference type="EMBL" id="MBB4666837.1"/>
    </source>
</evidence>
<sequence>MATSNLPTPTLQPIVTDDKNLIEVVDEGASCCGGGCCSTN</sequence>